<keyword evidence="4" id="KW-1185">Reference proteome</keyword>
<evidence type="ECO:0000313" key="3">
    <source>
        <dbReference type="EMBL" id="SNT09326.1"/>
    </source>
</evidence>
<keyword evidence="2" id="KW-0472">Membrane</keyword>
<evidence type="ECO:0000313" key="4">
    <source>
        <dbReference type="Proteomes" id="UP000198362"/>
    </source>
</evidence>
<feature type="transmembrane region" description="Helical" evidence="2">
    <location>
        <begin position="158"/>
        <end position="181"/>
    </location>
</feature>
<dbReference type="EMBL" id="FZPH01000003">
    <property type="protein sequence ID" value="SNT09326.1"/>
    <property type="molecule type" value="Genomic_DNA"/>
</dbReference>
<feature type="coiled-coil region" evidence="1">
    <location>
        <begin position="50"/>
        <end position="77"/>
    </location>
</feature>
<organism evidence="3 4">
    <name type="scientific">Asanoa hainanensis</name>
    <dbReference type="NCBI Taxonomy" id="560556"/>
    <lineage>
        <taxon>Bacteria</taxon>
        <taxon>Bacillati</taxon>
        <taxon>Actinomycetota</taxon>
        <taxon>Actinomycetes</taxon>
        <taxon>Micromonosporales</taxon>
        <taxon>Micromonosporaceae</taxon>
        <taxon>Asanoa</taxon>
    </lineage>
</organism>
<proteinExistence type="predicted"/>
<reference evidence="3 4" key="1">
    <citation type="submission" date="2017-06" db="EMBL/GenBank/DDBJ databases">
        <authorList>
            <person name="Kim H.J."/>
            <person name="Triplett B.A."/>
        </authorList>
    </citation>
    <scope>NUCLEOTIDE SEQUENCE [LARGE SCALE GENOMIC DNA]</scope>
    <source>
        <strain evidence="3 4">CGMCC 4.5593</strain>
    </source>
</reference>
<evidence type="ECO:0000256" key="1">
    <source>
        <dbReference type="SAM" id="Coils"/>
    </source>
</evidence>
<sequence length="246" mass="25706">MEAPDDLSPRSPISGAAVSDYRDLMTELAATVTRRATNLAIAERAYHDGMAAAAAELRRAEQDAKETDRRAAAAACAVVEVDREAERLWLDLQRTRVWPGQRPGAAPEPAPATAQPPLDVDDDASIAMLARVAHRIHGGPPRIALGDNRKLPALVPPLLPLVGAAATAITATMASALAALATLDPPGAGVLRLLGWLAYFASPFAGIPIATTWARRRWSARLDTGGVALIVLGGLTALSALIVTLA</sequence>
<protein>
    <submittedName>
        <fullName evidence="3">Uncharacterized protein</fullName>
    </submittedName>
</protein>
<keyword evidence="2" id="KW-1133">Transmembrane helix</keyword>
<accession>A0A239JTT0</accession>
<dbReference type="Proteomes" id="UP000198362">
    <property type="component" value="Unassembled WGS sequence"/>
</dbReference>
<keyword evidence="2" id="KW-0812">Transmembrane</keyword>
<feature type="transmembrane region" description="Helical" evidence="2">
    <location>
        <begin position="226"/>
        <end position="245"/>
    </location>
</feature>
<name>A0A239JTT0_9ACTN</name>
<gene>
    <name evidence="3" type="ORF">SAMN05421812_103126</name>
</gene>
<keyword evidence="1" id="KW-0175">Coiled coil</keyword>
<evidence type="ECO:0000256" key="2">
    <source>
        <dbReference type="SAM" id="Phobius"/>
    </source>
</evidence>
<dbReference type="AlphaFoldDB" id="A0A239JTT0"/>
<feature type="transmembrane region" description="Helical" evidence="2">
    <location>
        <begin position="193"/>
        <end position="214"/>
    </location>
</feature>